<gene>
    <name evidence="2" type="ORF">SAMN05661012_01846</name>
    <name evidence="3" type="ORF">SR876_27090</name>
</gene>
<dbReference type="PANTHER" id="PTHR21064:SF5">
    <property type="entry name" value="SLR1880 PROTEIN"/>
    <property type="match status" value="1"/>
</dbReference>
<feature type="domain" description="Aminoglycoside phosphotransferase" evidence="1">
    <location>
        <begin position="23"/>
        <end position="250"/>
    </location>
</feature>
<dbReference type="InterPro" id="IPR011009">
    <property type="entry name" value="Kinase-like_dom_sf"/>
</dbReference>
<sequence>MINQNIMQASILAAYGIVADECTIQTFGSGLINTTWKVIHDEKSYILQRINHQVFKQPEVIANNIRYVGQYLQQHSPEYFFVQPVNTLDDQGLVITENGEYYRLQPFVPDSRSYDVADDEQLAFEAAQQFGRFTRLLSGIDTKKIGDSLPDFHNLTLRYQQFEDALKNGNKARIAESAEMILRIRQYAYLTDTFEAIKQNPAFKIRVMHHDTKINNVLFDKHGKGICVIDLDTVMPGYFISDFGDMMRTYLSPANEEEKDFSKVVARPGFFKAIVSGYLSELKDELSPEEIHHLVYAGQFMVYMQAIRFLADYLNNDIYYGAKYEQHNYVRAGNQLVLLDRISEQEATFFRAITTPDRVV</sequence>
<dbReference type="Proteomes" id="UP000183788">
    <property type="component" value="Unassembled WGS sequence"/>
</dbReference>
<reference evidence="2 4" key="1">
    <citation type="submission" date="2016-11" db="EMBL/GenBank/DDBJ databases">
        <authorList>
            <person name="Jaros S."/>
            <person name="Januszkiewicz K."/>
            <person name="Wedrychowicz H."/>
        </authorList>
    </citation>
    <scope>NUCLEOTIDE SEQUENCE [LARGE SCALE GENOMIC DNA]</scope>
    <source>
        <strain evidence="2 4">DSM 784</strain>
    </source>
</reference>
<evidence type="ECO:0000313" key="4">
    <source>
        <dbReference type="Proteomes" id="UP000183788"/>
    </source>
</evidence>
<dbReference type="InterPro" id="IPR050249">
    <property type="entry name" value="Pseudomonas-type_ThrB"/>
</dbReference>
<keyword evidence="3" id="KW-0808">Transferase</keyword>
<dbReference type="EC" id="2.7.1.-" evidence="3"/>
<dbReference type="EMBL" id="FPIZ01000005">
    <property type="protein sequence ID" value="SFW45574.1"/>
    <property type="molecule type" value="Genomic_DNA"/>
</dbReference>
<dbReference type="Gene3D" id="3.90.1200.10">
    <property type="match status" value="1"/>
</dbReference>
<dbReference type="PANTHER" id="PTHR21064">
    <property type="entry name" value="AMINOGLYCOSIDE PHOSPHOTRANSFERASE DOMAIN-CONTAINING PROTEIN-RELATED"/>
    <property type="match status" value="1"/>
</dbReference>
<evidence type="ECO:0000313" key="5">
    <source>
        <dbReference type="Proteomes" id="UP001326715"/>
    </source>
</evidence>
<evidence type="ECO:0000259" key="1">
    <source>
        <dbReference type="Pfam" id="PF01636"/>
    </source>
</evidence>
<dbReference type="RefSeq" id="WP_322518487.1">
    <property type="nucleotide sequence ID" value="NZ_CP139972.1"/>
</dbReference>
<accession>A0A1K1PFW8</accession>
<organism evidence="2 4">
    <name type="scientific">Chitinophaga sancti</name>
    <dbReference type="NCBI Taxonomy" id="1004"/>
    <lineage>
        <taxon>Bacteria</taxon>
        <taxon>Pseudomonadati</taxon>
        <taxon>Bacteroidota</taxon>
        <taxon>Chitinophagia</taxon>
        <taxon>Chitinophagales</taxon>
        <taxon>Chitinophagaceae</taxon>
        <taxon>Chitinophaga</taxon>
    </lineage>
</organism>
<evidence type="ECO:0000313" key="3">
    <source>
        <dbReference type="EMBL" id="WQG88595.1"/>
    </source>
</evidence>
<proteinExistence type="predicted"/>
<dbReference type="AlphaFoldDB" id="A0A1K1PFW8"/>
<dbReference type="Gene3D" id="3.30.200.20">
    <property type="entry name" value="Phosphorylase Kinase, domain 1"/>
    <property type="match status" value="1"/>
</dbReference>
<dbReference type="SUPFAM" id="SSF56112">
    <property type="entry name" value="Protein kinase-like (PK-like)"/>
    <property type="match status" value="1"/>
</dbReference>
<dbReference type="Proteomes" id="UP001326715">
    <property type="component" value="Chromosome"/>
</dbReference>
<dbReference type="STRING" id="1004.SAMN05661012_01846"/>
<dbReference type="GO" id="GO:0016301">
    <property type="term" value="F:kinase activity"/>
    <property type="evidence" value="ECO:0007669"/>
    <property type="project" value="UniProtKB-KW"/>
</dbReference>
<dbReference type="Pfam" id="PF01636">
    <property type="entry name" value="APH"/>
    <property type="match status" value="1"/>
</dbReference>
<reference evidence="3 5" key="2">
    <citation type="submission" date="2023-11" db="EMBL/GenBank/DDBJ databases">
        <title>MicrobeMod: A computational toolkit for identifying prokaryotic methylation and restriction-modification with nanopore sequencing.</title>
        <authorList>
            <person name="Crits-Christoph A."/>
            <person name="Kang S.C."/>
            <person name="Lee H."/>
            <person name="Ostrov N."/>
        </authorList>
    </citation>
    <scope>NUCLEOTIDE SEQUENCE [LARGE SCALE GENOMIC DNA]</scope>
    <source>
        <strain evidence="3 5">ATCC 23090</strain>
    </source>
</reference>
<dbReference type="EMBL" id="CP140154">
    <property type="protein sequence ID" value="WQG88595.1"/>
    <property type="molecule type" value="Genomic_DNA"/>
</dbReference>
<name>A0A1K1PFW8_9BACT</name>
<evidence type="ECO:0000313" key="2">
    <source>
        <dbReference type="EMBL" id="SFW45574.1"/>
    </source>
</evidence>
<keyword evidence="2" id="KW-0418">Kinase</keyword>
<keyword evidence="5" id="KW-1185">Reference proteome</keyword>
<dbReference type="InterPro" id="IPR002575">
    <property type="entry name" value="Aminoglycoside_PTrfase"/>
</dbReference>
<protein>
    <submittedName>
        <fullName evidence="3">Aminoglycoside phosphotransferase family protein</fullName>
        <ecNumber evidence="3">2.7.1.-</ecNumber>
    </submittedName>
    <submittedName>
        <fullName evidence="2">Ser/Thr protein kinase RdoA involved in Cpx stress response, MazF antagonist</fullName>
    </submittedName>
</protein>